<evidence type="ECO:0000256" key="2">
    <source>
        <dbReference type="ARBA" id="ARBA00022448"/>
    </source>
</evidence>
<feature type="transmembrane region" description="Helical" evidence="11">
    <location>
        <begin position="418"/>
        <end position="437"/>
    </location>
</feature>
<dbReference type="InterPro" id="IPR006153">
    <property type="entry name" value="Cation/H_exchanger_TM"/>
</dbReference>
<evidence type="ECO:0000256" key="1">
    <source>
        <dbReference type="ARBA" id="ARBA00004141"/>
    </source>
</evidence>
<dbReference type="GO" id="GO:0015386">
    <property type="term" value="F:potassium:proton antiporter activity"/>
    <property type="evidence" value="ECO:0007669"/>
    <property type="project" value="TreeGrafter"/>
</dbReference>
<protein>
    <recommendedName>
        <fullName evidence="9">Sodium/hydrogen exchanger</fullName>
    </recommendedName>
</protein>
<keyword evidence="2 9" id="KW-0813">Transport</keyword>
<evidence type="ECO:0000256" key="8">
    <source>
        <dbReference type="ARBA" id="ARBA00023201"/>
    </source>
</evidence>
<proteinExistence type="inferred from homology"/>
<name>A0A8S4A1C2_9EUPU</name>
<feature type="transmembrane region" description="Helical" evidence="11">
    <location>
        <begin position="380"/>
        <end position="406"/>
    </location>
</feature>
<feature type="transmembrane region" description="Helical" evidence="11">
    <location>
        <begin position="449"/>
        <end position="474"/>
    </location>
</feature>
<sequence>MGDHRLNTGITFNNDNARLENCSVSSFCNHTNYADRHSPKGHGHHGGGLHVAALAYEEVRDPLIFTIVVLLTGISKIGYHHANILSSRVPESCILIILGTAFGAVFHVTGISESLPEFFKPHEFFMFLLPPIILEAAFSLHDRTFTENIGSILLFAVLGTILACVLLGGTLYGLAKCGAMGEITQLSFMEIMVFSSLIVAVDPVAVLAVFNEIGVNHVLYFLVFGESLLNDGVTVVLYKVFQAYNIMDEVGSADVCFLCLIKFFVVCLGGLLLGVASGLATAILTKFSSHVKVAQPIIIFTMAYFGFLLAELFEFSGIISIIGCGLTQMHYAFHNISDKSRTTIMYFTKVISSANEIIIFLFLGLSLVNDDHDWHTGFTLWTIFFCLVYRFIIIFGMSYAINWLDIYRVRKISLHEQFMIAYGGLRGAVCFSLVALLNPHDLPTKDMFVTTTLAVIVFTVFVQGITIKPLVYLLQISLAPERSPTMYKELNSHVTDHLMAGIEDIIGDHGRNHLRERIDYIDGKYLKPLLQLAPDPGDTTLKAFYENLLLKEHYNYLKLSGAKTPGDAPELPRMNTEGFLSGLASGVTSVKLQPDKDVTDAEPPSPDGRHRNRSYSVGTDIDAKGLRSLLLSQKNSRMALSKYDRNLTETDNIQTEIRKKTTKNRRLERLFSQDALATPNDRRKSWGGADTTIGVERGQARRAPFRHALTLDLGSTGHLDSGDPSSAMEFSHPSSPPLDSLFEEDEEAESKPMMGPEGNKLSRGS</sequence>
<dbReference type="NCBIfam" id="TIGR00840">
    <property type="entry name" value="b_cpa1"/>
    <property type="match status" value="1"/>
</dbReference>
<feature type="transmembrane region" description="Helical" evidence="11">
    <location>
        <begin position="315"/>
        <end position="334"/>
    </location>
</feature>
<dbReference type="GO" id="GO:0005886">
    <property type="term" value="C:plasma membrane"/>
    <property type="evidence" value="ECO:0007669"/>
    <property type="project" value="TreeGrafter"/>
</dbReference>
<dbReference type="EMBL" id="CAJHNH020006780">
    <property type="protein sequence ID" value="CAG5134092.1"/>
    <property type="molecule type" value="Genomic_DNA"/>
</dbReference>
<dbReference type="GO" id="GO:0015385">
    <property type="term" value="F:sodium:proton antiporter activity"/>
    <property type="evidence" value="ECO:0007669"/>
    <property type="project" value="InterPro"/>
</dbReference>
<feature type="transmembrane region" description="Helical" evidence="11">
    <location>
        <begin position="152"/>
        <end position="175"/>
    </location>
</feature>
<dbReference type="AlphaFoldDB" id="A0A8S4A1C2"/>
<dbReference type="GO" id="GO:0098719">
    <property type="term" value="P:sodium ion import across plasma membrane"/>
    <property type="evidence" value="ECO:0007669"/>
    <property type="project" value="TreeGrafter"/>
</dbReference>
<dbReference type="PANTHER" id="PTHR10110">
    <property type="entry name" value="SODIUM/HYDROGEN EXCHANGER"/>
    <property type="match status" value="1"/>
</dbReference>
<keyword evidence="8 9" id="KW-0739">Sodium transport</keyword>
<reference evidence="13" key="1">
    <citation type="submission" date="2021-04" db="EMBL/GenBank/DDBJ databases">
        <authorList>
            <consortium name="Molecular Ecology Group"/>
        </authorList>
    </citation>
    <scope>NUCLEOTIDE SEQUENCE</scope>
</reference>
<keyword evidence="6 9" id="KW-0406">Ion transport</keyword>
<dbReference type="Gene3D" id="6.10.140.1330">
    <property type="match status" value="1"/>
</dbReference>
<evidence type="ECO:0000256" key="11">
    <source>
        <dbReference type="SAM" id="Phobius"/>
    </source>
</evidence>
<feature type="non-terminal residue" evidence="13">
    <location>
        <position position="1"/>
    </location>
</feature>
<evidence type="ECO:0000259" key="12">
    <source>
        <dbReference type="Pfam" id="PF00999"/>
    </source>
</evidence>
<keyword evidence="5" id="KW-0915">Sodium</keyword>
<keyword evidence="9" id="KW-0050">Antiport</keyword>
<dbReference type="PRINTS" id="PR01084">
    <property type="entry name" value="NAHEXCHNGR"/>
</dbReference>
<evidence type="ECO:0000256" key="6">
    <source>
        <dbReference type="ARBA" id="ARBA00023065"/>
    </source>
</evidence>
<evidence type="ECO:0000256" key="3">
    <source>
        <dbReference type="ARBA" id="ARBA00022692"/>
    </source>
</evidence>
<feature type="domain" description="Cation/H+ exchanger transmembrane" evidence="12">
    <location>
        <begin position="77"/>
        <end position="471"/>
    </location>
</feature>
<dbReference type="Proteomes" id="UP000678393">
    <property type="component" value="Unassembled WGS sequence"/>
</dbReference>
<comment type="subcellular location">
    <subcellularLocation>
        <location evidence="1">Membrane</location>
        <topology evidence="1">Multi-pass membrane protein</topology>
    </subcellularLocation>
</comment>
<evidence type="ECO:0000256" key="4">
    <source>
        <dbReference type="ARBA" id="ARBA00022989"/>
    </source>
</evidence>
<comment type="caution">
    <text evidence="13">The sequence shown here is derived from an EMBL/GenBank/DDBJ whole genome shotgun (WGS) entry which is preliminary data.</text>
</comment>
<evidence type="ECO:0000256" key="7">
    <source>
        <dbReference type="ARBA" id="ARBA00023136"/>
    </source>
</evidence>
<evidence type="ECO:0000313" key="13">
    <source>
        <dbReference type="EMBL" id="CAG5134092.1"/>
    </source>
</evidence>
<dbReference type="OrthoDB" id="196264at2759"/>
<feature type="transmembrane region" description="Helical" evidence="11">
    <location>
        <begin position="187"/>
        <end position="211"/>
    </location>
</feature>
<feature type="region of interest" description="Disordered" evidence="10">
    <location>
        <begin position="591"/>
        <end position="618"/>
    </location>
</feature>
<gene>
    <name evidence="13" type="ORF">CUNI_LOCUS19650</name>
</gene>
<evidence type="ECO:0000256" key="5">
    <source>
        <dbReference type="ARBA" id="ARBA00023053"/>
    </source>
</evidence>
<evidence type="ECO:0000256" key="9">
    <source>
        <dbReference type="RuleBase" id="RU003722"/>
    </source>
</evidence>
<feature type="transmembrane region" description="Helical" evidence="11">
    <location>
        <begin position="218"/>
        <end position="241"/>
    </location>
</feature>
<evidence type="ECO:0000313" key="14">
    <source>
        <dbReference type="Proteomes" id="UP000678393"/>
    </source>
</evidence>
<dbReference type="GO" id="GO:0051453">
    <property type="term" value="P:regulation of intracellular pH"/>
    <property type="evidence" value="ECO:0007669"/>
    <property type="project" value="TreeGrafter"/>
</dbReference>
<keyword evidence="3 9" id="KW-0812">Transmembrane</keyword>
<feature type="region of interest" description="Disordered" evidence="10">
    <location>
        <begin position="714"/>
        <end position="765"/>
    </location>
</feature>
<dbReference type="InterPro" id="IPR004709">
    <property type="entry name" value="NaH_exchanger"/>
</dbReference>
<feature type="transmembrane region" description="Helical" evidence="11">
    <location>
        <begin position="346"/>
        <end position="368"/>
    </location>
</feature>
<keyword evidence="14" id="KW-1185">Reference proteome</keyword>
<dbReference type="InterPro" id="IPR018422">
    <property type="entry name" value="Cation/H_exchanger_CPA1"/>
</dbReference>
<feature type="region of interest" description="Disordered" evidence="10">
    <location>
        <begin position="659"/>
        <end position="701"/>
    </location>
</feature>
<evidence type="ECO:0000256" key="10">
    <source>
        <dbReference type="SAM" id="MobiDB-lite"/>
    </source>
</evidence>
<accession>A0A8S4A1C2</accession>
<dbReference type="PANTHER" id="PTHR10110:SF126">
    <property type="entry name" value="NA(+)_H(+) EXCHANGER PROTEIN 7"/>
    <property type="match status" value="1"/>
</dbReference>
<keyword evidence="4 11" id="KW-1133">Transmembrane helix</keyword>
<feature type="transmembrane region" description="Helical" evidence="11">
    <location>
        <begin position="63"/>
        <end position="82"/>
    </location>
</feature>
<comment type="similarity">
    <text evidence="9">Belongs to the monovalent cation:proton antiporter 1 (CPA1) transporter (TC 2.A.36) family.</text>
</comment>
<keyword evidence="7 11" id="KW-0472">Membrane</keyword>
<feature type="transmembrane region" description="Helical" evidence="11">
    <location>
        <begin position="94"/>
        <end position="112"/>
    </location>
</feature>
<organism evidence="13 14">
    <name type="scientific">Candidula unifasciata</name>
    <dbReference type="NCBI Taxonomy" id="100452"/>
    <lineage>
        <taxon>Eukaryota</taxon>
        <taxon>Metazoa</taxon>
        <taxon>Spiralia</taxon>
        <taxon>Lophotrochozoa</taxon>
        <taxon>Mollusca</taxon>
        <taxon>Gastropoda</taxon>
        <taxon>Heterobranchia</taxon>
        <taxon>Euthyneura</taxon>
        <taxon>Panpulmonata</taxon>
        <taxon>Eupulmonata</taxon>
        <taxon>Stylommatophora</taxon>
        <taxon>Helicina</taxon>
        <taxon>Helicoidea</taxon>
        <taxon>Geomitridae</taxon>
        <taxon>Candidula</taxon>
    </lineage>
</organism>
<feature type="transmembrane region" description="Helical" evidence="11">
    <location>
        <begin position="261"/>
        <end position="284"/>
    </location>
</feature>
<dbReference type="Pfam" id="PF00999">
    <property type="entry name" value="Na_H_Exchanger"/>
    <property type="match status" value="1"/>
</dbReference>